<gene>
    <name evidence="6 7" type="primary">pth</name>
    <name evidence="7" type="ORF">ACHINZ_3520</name>
</gene>
<dbReference type="InterPro" id="IPR001328">
    <property type="entry name" value="Pept_tRNA_hydro"/>
</dbReference>
<evidence type="ECO:0000256" key="2">
    <source>
        <dbReference type="ARBA" id="ARBA00022555"/>
    </source>
</evidence>
<dbReference type="NCBIfam" id="TIGR00447">
    <property type="entry name" value="pth"/>
    <property type="match status" value="1"/>
</dbReference>
<dbReference type="GO" id="GO:0005737">
    <property type="term" value="C:cytoplasm"/>
    <property type="evidence" value="ECO:0007669"/>
    <property type="project" value="UniProtKB-SubCell"/>
</dbReference>
<evidence type="ECO:0000256" key="4">
    <source>
        <dbReference type="ARBA" id="ARBA00022884"/>
    </source>
</evidence>
<reference evidence="7" key="2">
    <citation type="submission" date="2023-10" db="EMBL/GenBank/DDBJ databases">
        <authorList>
            <person name="Koga R."/>
            <person name="Fukatsu T."/>
        </authorList>
    </citation>
    <scope>NUCLEOTIDE SEQUENCE</scope>
    <source>
        <strain evidence="7">Kw-01</strain>
    </source>
</reference>
<dbReference type="GO" id="GO:0006515">
    <property type="term" value="P:protein quality control for misfolded or incompletely synthesized proteins"/>
    <property type="evidence" value="ECO:0007669"/>
    <property type="project" value="UniProtKB-UniRule"/>
</dbReference>
<dbReference type="HAMAP" id="MF_00083">
    <property type="entry name" value="Pept_tRNA_hydro_bact"/>
    <property type="match status" value="1"/>
</dbReference>
<comment type="subcellular location">
    <subcellularLocation>
        <location evidence="6">Cytoplasm</location>
    </subcellularLocation>
</comment>
<dbReference type="Gene3D" id="3.40.50.1470">
    <property type="entry name" value="Peptidyl-tRNA hydrolase"/>
    <property type="match status" value="1"/>
</dbReference>
<keyword evidence="3 6" id="KW-0378">Hydrolase</keyword>
<organism evidence="7">
    <name type="scientific">Candidatus Aschnera chinzeii</name>
    <dbReference type="NCBI Taxonomy" id="1485666"/>
    <lineage>
        <taxon>Bacteria</taxon>
        <taxon>Pseudomonadati</taxon>
        <taxon>Pseudomonadota</taxon>
        <taxon>Gammaproteobacteria</taxon>
        <taxon>Enterobacterales</taxon>
        <taxon>Enterobacteriaceae</taxon>
        <taxon>Candidatus Aschnera</taxon>
    </lineage>
</organism>
<dbReference type="GO" id="GO:0000049">
    <property type="term" value="F:tRNA binding"/>
    <property type="evidence" value="ECO:0007669"/>
    <property type="project" value="UniProtKB-UniRule"/>
</dbReference>
<reference evidence="7" key="1">
    <citation type="journal article" date="2023" name="Front. Microbiol.">
        <title>Genome analysis of Candidatus Aschnera chinzeii, the bacterial endosymbiont of the blood-sucking bat fly Penicillidia jenynsii (Insecta: Diptera: Nycteribiidae).</title>
        <authorList>
            <person name="Koga R."/>
            <person name="Moriyama M."/>
            <person name="Nozaki T."/>
            <person name="Fukatsu T."/>
        </authorList>
    </citation>
    <scope>NUCLEOTIDE SEQUENCE</scope>
    <source>
        <strain evidence="7">Kw-01</strain>
    </source>
</reference>
<comment type="similarity">
    <text evidence="6">Belongs to the PTH family.</text>
</comment>
<evidence type="ECO:0000256" key="1">
    <source>
        <dbReference type="ARBA" id="ARBA00013260"/>
    </source>
</evidence>
<dbReference type="EMBL" id="AP028961">
    <property type="protein sequence ID" value="BET44680.1"/>
    <property type="molecule type" value="Genomic_DNA"/>
</dbReference>
<feature type="active site" description="Proton acceptor" evidence="6">
    <location>
        <position position="23"/>
    </location>
</feature>
<evidence type="ECO:0000256" key="3">
    <source>
        <dbReference type="ARBA" id="ARBA00022801"/>
    </source>
</evidence>
<dbReference type="SUPFAM" id="SSF53178">
    <property type="entry name" value="Peptidyl-tRNA hydrolase-like"/>
    <property type="match status" value="1"/>
</dbReference>
<comment type="caution">
    <text evidence="6">Lacks conserved residue(s) required for the propagation of feature annotation.</text>
</comment>
<keyword evidence="2 6" id="KW-0820">tRNA-binding</keyword>
<accession>A0AAT9G4L7</accession>
<feature type="binding site" evidence="6">
    <location>
        <position position="69"/>
    </location>
    <ligand>
        <name>tRNA</name>
        <dbReference type="ChEBI" id="CHEBI:17843"/>
    </ligand>
</feature>
<dbReference type="PANTHER" id="PTHR17224:SF1">
    <property type="entry name" value="PEPTIDYL-TRNA HYDROLASE"/>
    <property type="match status" value="1"/>
</dbReference>
<dbReference type="AlphaFoldDB" id="A0AAT9G4L7"/>
<dbReference type="EC" id="3.1.1.29" evidence="1 6"/>
<dbReference type="CDD" id="cd00462">
    <property type="entry name" value="PTH"/>
    <property type="match status" value="1"/>
</dbReference>
<feature type="site" description="Stabilizes the basic form of H active site to accept a proton" evidence="6">
    <location>
        <position position="96"/>
    </location>
</feature>
<dbReference type="Pfam" id="PF01195">
    <property type="entry name" value="Pept_tRNA_hydro"/>
    <property type="match status" value="1"/>
</dbReference>
<dbReference type="GO" id="GO:0072344">
    <property type="term" value="P:rescue of stalled ribosome"/>
    <property type="evidence" value="ECO:0007669"/>
    <property type="project" value="UniProtKB-UniRule"/>
</dbReference>
<comment type="function">
    <text evidence="6">Catalyzes the release of premature peptidyl moieties from peptidyl-tRNA molecules trapped in stalled 50S ribosomal subunits, and thus maintains levels of free tRNAs and 50S ribosomes.</text>
</comment>
<feature type="binding site" evidence="6">
    <location>
        <position position="71"/>
    </location>
    <ligand>
        <name>tRNA</name>
        <dbReference type="ChEBI" id="CHEBI:17843"/>
    </ligand>
</feature>
<name>A0AAT9G4L7_9ENTR</name>
<dbReference type="FunFam" id="3.40.50.1470:FF:000001">
    <property type="entry name" value="Peptidyl-tRNA hydrolase"/>
    <property type="match status" value="1"/>
</dbReference>
<protein>
    <recommendedName>
        <fullName evidence="5 6">Peptidyl-tRNA hydrolase</fullName>
        <shortName evidence="6">Pth</shortName>
        <ecNumber evidence="1 6">3.1.1.29</ecNumber>
    </recommendedName>
</protein>
<evidence type="ECO:0000256" key="5">
    <source>
        <dbReference type="ARBA" id="ARBA00050038"/>
    </source>
</evidence>
<dbReference type="PANTHER" id="PTHR17224">
    <property type="entry name" value="PEPTIDYL-TRNA HYDROLASE"/>
    <property type="match status" value="1"/>
</dbReference>
<comment type="catalytic activity">
    <reaction evidence="6">
        <text>an N-acyl-L-alpha-aminoacyl-tRNA + H2O = an N-acyl-L-amino acid + a tRNA + H(+)</text>
        <dbReference type="Rhea" id="RHEA:54448"/>
        <dbReference type="Rhea" id="RHEA-COMP:10123"/>
        <dbReference type="Rhea" id="RHEA-COMP:13883"/>
        <dbReference type="ChEBI" id="CHEBI:15377"/>
        <dbReference type="ChEBI" id="CHEBI:15378"/>
        <dbReference type="ChEBI" id="CHEBI:59874"/>
        <dbReference type="ChEBI" id="CHEBI:78442"/>
        <dbReference type="ChEBI" id="CHEBI:138191"/>
        <dbReference type="EC" id="3.1.1.29"/>
    </reaction>
</comment>
<comment type="subunit">
    <text evidence="6">Monomer.</text>
</comment>
<dbReference type="GO" id="GO:0004045">
    <property type="term" value="F:peptidyl-tRNA hydrolase activity"/>
    <property type="evidence" value="ECO:0007669"/>
    <property type="project" value="UniProtKB-UniRule"/>
</dbReference>
<comment type="function">
    <text evidence="6">Hydrolyzes ribosome-free peptidyl-tRNAs (with 1 or more amino acids incorporated), which drop off the ribosome during protein synthesis, or as a result of ribosome stalling.</text>
</comment>
<proteinExistence type="inferred from homology"/>
<evidence type="ECO:0000313" key="7">
    <source>
        <dbReference type="EMBL" id="BET44680.1"/>
    </source>
</evidence>
<keyword evidence="4 6" id="KW-0694">RNA-binding</keyword>
<keyword evidence="6" id="KW-0963">Cytoplasm</keyword>
<evidence type="ECO:0000256" key="6">
    <source>
        <dbReference type="HAMAP-Rule" id="MF_00083"/>
    </source>
</evidence>
<feature type="site" description="Discriminates between blocked and unblocked aminoacyl-tRNA" evidence="6">
    <location>
        <position position="13"/>
    </location>
</feature>
<feature type="binding site" evidence="6">
    <location>
        <position position="18"/>
    </location>
    <ligand>
        <name>tRNA</name>
        <dbReference type="ChEBI" id="CHEBI:17843"/>
    </ligand>
</feature>
<sequence>MSNIIKLIVGLGNFGKRYVNTRHNIGYEFVQLLSEYYKQSLKEEKKFFGYFSTICLSNHKLFLLTPTLYMNSSGTSVLAIANFYRIKISEILIIHDELNLLPGTAKIKFGGSNNGHKGVNDIQNKFNNNPNFYRLRIGIGHPGNKYDVTKFVLSKPSLQENKKIHYIINKLMNYIIILVNNDISSTFKKSFNL</sequence>
<dbReference type="InterPro" id="IPR036416">
    <property type="entry name" value="Pept_tRNA_hydro_sf"/>
</dbReference>